<dbReference type="Proteomes" id="UP000525565">
    <property type="component" value="Unassembled WGS sequence"/>
</dbReference>
<accession>A0A7K7LG82</accession>
<organism evidence="4 5">
    <name type="scientific">Asarcornis scutulata</name>
    <dbReference type="NCBI Taxonomy" id="75869"/>
    <lineage>
        <taxon>Eukaryota</taxon>
        <taxon>Metazoa</taxon>
        <taxon>Chordata</taxon>
        <taxon>Craniata</taxon>
        <taxon>Vertebrata</taxon>
        <taxon>Euteleostomi</taxon>
        <taxon>Archelosauria</taxon>
        <taxon>Archosauria</taxon>
        <taxon>Dinosauria</taxon>
        <taxon>Saurischia</taxon>
        <taxon>Theropoda</taxon>
        <taxon>Coelurosauria</taxon>
        <taxon>Aves</taxon>
        <taxon>Neognathae</taxon>
        <taxon>Galloanserae</taxon>
        <taxon>Anseriformes</taxon>
        <taxon>Anatidae</taxon>
        <taxon>Anatinae</taxon>
        <taxon>Asarcornis</taxon>
    </lineage>
</organism>
<evidence type="ECO:0000313" key="4">
    <source>
        <dbReference type="EMBL" id="NWZ29877.1"/>
    </source>
</evidence>
<dbReference type="GO" id="GO:0016702">
    <property type="term" value="F:oxidoreductase activity, acting on single donors with incorporation of molecular oxygen, incorporation of two atoms of oxygen"/>
    <property type="evidence" value="ECO:0007669"/>
    <property type="project" value="InterPro"/>
</dbReference>
<name>A0A7K7LG82_9AVES</name>
<evidence type="ECO:0000256" key="1">
    <source>
        <dbReference type="SAM" id="MobiDB-lite"/>
    </source>
</evidence>
<dbReference type="EMBL" id="VZSO01005070">
    <property type="protein sequence ID" value="NWZ29877.1"/>
    <property type="molecule type" value="Genomic_DNA"/>
</dbReference>
<dbReference type="InterPro" id="IPR013819">
    <property type="entry name" value="LipOase_C"/>
</dbReference>
<protein>
    <submittedName>
        <fullName evidence="4">LOXE3 isomerase</fullName>
    </submittedName>
</protein>
<dbReference type="GO" id="GO:0046872">
    <property type="term" value="F:metal ion binding"/>
    <property type="evidence" value="ECO:0007669"/>
    <property type="project" value="InterPro"/>
</dbReference>
<keyword evidence="2" id="KW-1133">Transmembrane helix</keyword>
<proteinExistence type="predicted"/>
<feature type="region of interest" description="Disordered" evidence="1">
    <location>
        <begin position="42"/>
        <end position="62"/>
    </location>
</feature>
<keyword evidence="5" id="KW-1185">Reference proteome</keyword>
<sequence length="62" mass="6481">CGSPPPRSKAPLSEADFLGALPAVNTTCITLGVLWVLRNEPLDMVSPPGTPPDLKISQGTPR</sequence>
<dbReference type="GO" id="GO:0016853">
    <property type="term" value="F:isomerase activity"/>
    <property type="evidence" value="ECO:0007669"/>
    <property type="project" value="UniProtKB-KW"/>
</dbReference>
<gene>
    <name evidence="4" type="primary">Aloxe3</name>
    <name evidence="4" type="ORF">ASASCU_R15974</name>
</gene>
<evidence type="ECO:0000259" key="3">
    <source>
        <dbReference type="PROSITE" id="PS51393"/>
    </source>
</evidence>
<keyword evidence="4" id="KW-0413">Isomerase</keyword>
<reference evidence="4 5" key="1">
    <citation type="submission" date="2019-09" db="EMBL/GenBank/DDBJ databases">
        <title>Bird 10,000 Genomes (B10K) Project - Family phase.</title>
        <authorList>
            <person name="Zhang G."/>
        </authorList>
    </citation>
    <scope>NUCLEOTIDE SEQUENCE [LARGE SCALE GENOMIC DNA]</scope>
    <source>
        <strain evidence="4">OUT-0051</strain>
        <tissue evidence="4">Kidney</tissue>
    </source>
</reference>
<evidence type="ECO:0000313" key="5">
    <source>
        <dbReference type="Proteomes" id="UP000525565"/>
    </source>
</evidence>
<feature type="non-terminal residue" evidence="4">
    <location>
        <position position="1"/>
    </location>
</feature>
<evidence type="ECO:0000256" key="2">
    <source>
        <dbReference type="SAM" id="Phobius"/>
    </source>
</evidence>
<feature type="domain" description="Lipoxygenase" evidence="3">
    <location>
        <begin position="1"/>
        <end position="62"/>
    </location>
</feature>
<keyword evidence="2" id="KW-0812">Transmembrane</keyword>
<comment type="caution">
    <text evidence="4">The sequence shown here is derived from an EMBL/GenBank/DDBJ whole genome shotgun (WGS) entry which is preliminary data.</text>
</comment>
<keyword evidence="2" id="KW-0472">Membrane</keyword>
<dbReference type="PROSITE" id="PS51393">
    <property type="entry name" value="LIPOXYGENASE_3"/>
    <property type="match status" value="1"/>
</dbReference>
<feature type="transmembrane region" description="Helical" evidence="2">
    <location>
        <begin position="17"/>
        <end position="37"/>
    </location>
</feature>
<dbReference type="AlphaFoldDB" id="A0A7K7LG82"/>
<feature type="non-terminal residue" evidence="4">
    <location>
        <position position="62"/>
    </location>
</feature>